<feature type="region of interest" description="Disordered" evidence="1">
    <location>
        <begin position="655"/>
        <end position="720"/>
    </location>
</feature>
<sequence>MAENLVLSDDQRKILEKFRDSCLHDLDESRRNDDVFLLRWLIARDFDLDKARLLLTNAMKWRRDNRVDSLKNEVFPELYKTKYPYSFYGHDKDGRPVLLFPWGLWNCREACESGDKENLVRYIDQIFEIGMTRSNAARWKDCPSKSHSQIVVIADMQGFSYWQLAHKQTVEALLDLVKHYEDYYPETMYRAIIINAPWPFTVLFSMIKKLIDIKTLRKCCLYGGDRLEWSAPIPCILRRLYYRRHHRSRKRFLQSESENMIEIAVKQKEFTLADPKNYESKVAPIYNSLHDPHAASYLKKPVVQKVLMKNGLINKRRQVVCSLKEFNIYRTYLRSSYNKTLQESLKDDDSKSRYELNLKKRLNHHYSETNKDGNVYVRNQKRKFAVATIQAKRCNFLHRIETKQERERHVYHCHIENKIRQRINLAIVSLTKTENNRFRLRQLANARNLRTQQIKAYIAAKEKAAEQRLLAERNSIVNAYKIFVTEWLLAKFQNQERRLWGIVKKYFYRWLNRVRFLRELRPDEQHRSMWDITDSLRKTIEFLVDQTGHSQFKALVFNLKQLKAATEIKSEDTEDEGEYEHAENASVYSGSSRHKIPDSVVDIQQEFSTTSTKKEETARSKPAIFTAPSIQFNTQATLIPRRSQYKSRKQLNRYLSRAGGGSTGTMKTKLQPLSKPSTKQAAEKKSVDFPDLKKNSEESPEETTVTPSTQQEHEDDEEGD</sequence>
<dbReference type="GO" id="GO:0005737">
    <property type="term" value="C:cytoplasm"/>
    <property type="evidence" value="ECO:0007669"/>
    <property type="project" value="TreeGrafter"/>
</dbReference>
<evidence type="ECO:0000313" key="3">
    <source>
        <dbReference type="EMBL" id="CAG7784821.1"/>
    </source>
</evidence>
<comment type="caution">
    <text evidence="3">The sequence shown here is derived from an EMBL/GenBank/DDBJ whole genome shotgun (WGS) entry which is preliminary data.</text>
</comment>
<reference evidence="3" key="1">
    <citation type="submission" date="2021-06" db="EMBL/GenBank/DDBJ databases">
        <authorList>
            <person name="Hodson N. C."/>
            <person name="Mongue J. A."/>
            <person name="Jaron S. K."/>
        </authorList>
    </citation>
    <scope>NUCLEOTIDE SEQUENCE</scope>
</reference>
<dbReference type="InterPro" id="IPR011074">
    <property type="entry name" value="CRAL/TRIO_N_dom"/>
</dbReference>
<dbReference type="InterPro" id="IPR001251">
    <property type="entry name" value="CRAL-TRIO_dom"/>
</dbReference>
<dbReference type="InterPro" id="IPR051064">
    <property type="entry name" value="SEC14/CRAL-TRIO_domain"/>
</dbReference>
<feature type="compositionally biased region" description="Basic and acidic residues" evidence="1">
    <location>
        <begin position="681"/>
        <end position="697"/>
    </location>
</feature>
<dbReference type="PROSITE" id="PS50191">
    <property type="entry name" value="CRAL_TRIO"/>
    <property type="match status" value="1"/>
</dbReference>
<evidence type="ECO:0000259" key="2">
    <source>
        <dbReference type="PROSITE" id="PS50191"/>
    </source>
</evidence>
<feature type="region of interest" description="Disordered" evidence="1">
    <location>
        <begin position="570"/>
        <end position="593"/>
    </location>
</feature>
<dbReference type="SMART" id="SM00516">
    <property type="entry name" value="SEC14"/>
    <property type="match status" value="1"/>
</dbReference>
<keyword evidence="4" id="KW-1185">Reference proteome</keyword>
<dbReference type="OrthoDB" id="1434354at2759"/>
<dbReference type="PANTHER" id="PTHR23324">
    <property type="entry name" value="SEC14 RELATED PROTEIN"/>
    <property type="match status" value="1"/>
</dbReference>
<dbReference type="SMART" id="SM01100">
    <property type="entry name" value="CRAL_TRIO_N"/>
    <property type="match status" value="1"/>
</dbReference>
<dbReference type="EMBL" id="CAJVCH010283747">
    <property type="protein sequence ID" value="CAG7784821.1"/>
    <property type="molecule type" value="Genomic_DNA"/>
</dbReference>
<dbReference type="CDD" id="cd00170">
    <property type="entry name" value="SEC14"/>
    <property type="match status" value="1"/>
</dbReference>
<gene>
    <name evidence="3" type="ORF">AFUS01_LOCUS23484</name>
</gene>
<feature type="domain" description="CRAL-TRIO" evidence="2">
    <location>
        <begin position="75"/>
        <end position="233"/>
    </location>
</feature>
<protein>
    <recommendedName>
        <fullName evidence="2">CRAL-TRIO domain-containing protein</fullName>
    </recommendedName>
</protein>
<dbReference type="Pfam" id="PF00650">
    <property type="entry name" value="CRAL_TRIO"/>
    <property type="match status" value="1"/>
</dbReference>
<evidence type="ECO:0000313" key="4">
    <source>
        <dbReference type="Proteomes" id="UP000708208"/>
    </source>
</evidence>
<organism evidence="3 4">
    <name type="scientific">Allacma fusca</name>
    <dbReference type="NCBI Taxonomy" id="39272"/>
    <lineage>
        <taxon>Eukaryota</taxon>
        <taxon>Metazoa</taxon>
        <taxon>Ecdysozoa</taxon>
        <taxon>Arthropoda</taxon>
        <taxon>Hexapoda</taxon>
        <taxon>Collembola</taxon>
        <taxon>Symphypleona</taxon>
        <taxon>Sminthuridae</taxon>
        <taxon>Allacma</taxon>
    </lineage>
</organism>
<evidence type="ECO:0000256" key="1">
    <source>
        <dbReference type="SAM" id="MobiDB-lite"/>
    </source>
</evidence>
<dbReference type="AlphaFoldDB" id="A0A8J2KF50"/>
<dbReference type="Proteomes" id="UP000708208">
    <property type="component" value="Unassembled WGS sequence"/>
</dbReference>
<name>A0A8J2KF50_9HEXA</name>
<proteinExistence type="predicted"/>
<dbReference type="PANTHER" id="PTHR23324:SF83">
    <property type="entry name" value="SEC14-LIKE PROTEIN 2"/>
    <property type="match status" value="1"/>
</dbReference>
<accession>A0A8J2KF50</accession>